<evidence type="ECO:0000313" key="1">
    <source>
        <dbReference type="EMBL" id="MPC13292.1"/>
    </source>
</evidence>
<evidence type="ECO:0000313" key="2">
    <source>
        <dbReference type="Proteomes" id="UP000324222"/>
    </source>
</evidence>
<comment type="caution">
    <text evidence="1">The sequence shown here is derived from an EMBL/GenBank/DDBJ whole genome shotgun (WGS) entry which is preliminary data.</text>
</comment>
<keyword evidence="2" id="KW-1185">Reference proteome</keyword>
<accession>A0A5B7CU61</accession>
<dbReference type="AlphaFoldDB" id="A0A5B7CU61"/>
<sequence>MTQDGNDLLPNLLSDSLDQVLNSSIRLQGCLHLVAVWQRDILLLQWSHFTHICNKGLVFR</sequence>
<reference evidence="1 2" key="1">
    <citation type="submission" date="2019-05" db="EMBL/GenBank/DDBJ databases">
        <title>Another draft genome of Portunus trituberculatus and its Hox gene families provides insights of decapod evolution.</title>
        <authorList>
            <person name="Jeong J.-H."/>
            <person name="Song I."/>
            <person name="Kim S."/>
            <person name="Choi T."/>
            <person name="Kim D."/>
            <person name="Ryu S."/>
            <person name="Kim W."/>
        </authorList>
    </citation>
    <scope>NUCLEOTIDE SEQUENCE [LARGE SCALE GENOMIC DNA]</scope>
    <source>
        <tissue evidence="1">Muscle</tissue>
    </source>
</reference>
<gene>
    <name evidence="1" type="ORF">E2C01_006021</name>
</gene>
<dbReference type="EMBL" id="VSRR010000271">
    <property type="protein sequence ID" value="MPC13292.1"/>
    <property type="molecule type" value="Genomic_DNA"/>
</dbReference>
<protein>
    <submittedName>
        <fullName evidence="1">Uncharacterized protein</fullName>
    </submittedName>
</protein>
<organism evidence="1 2">
    <name type="scientific">Portunus trituberculatus</name>
    <name type="common">Swimming crab</name>
    <name type="synonym">Neptunus trituberculatus</name>
    <dbReference type="NCBI Taxonomy" id="210409"/>
    <lineage>
        <taxon>Eukaryota</taxon>
        <taxon>Metazoa</taxon>
        <taxon>Ecdysozoa</taxon>
        <taxon>Arthropoda</taxon>
        <taxon>Crustacea</taxon>
        <taxon>Multicrustacea</taxon>
        <taxon>Malacostraca</taxon>
        <taxon>Eumalacostraca</taxon>
        <taxon>Eucarida</taxon>
        <taxon>Decapoda</taxon>
        <taxon>Pleocyemata</taxon>
        <taxon>Brachyura</taxon>
        <taxon>Eubrachyura</taxon>
        <taxon>Portunoidea</taxon>
        <taxon>Portunidae</taxon>
        <taxon>Portuninae</taxon>
        <taxon>Portunus</taxon>
    </lineage>
</organism>
<dbReference type="Proteomes" id="UP000324222">
    <property type="component" value="Unassembled WGS sequence"/>
</dbReference>
<proteinExistence type="predicted"/>
<name>A0A5B7CU61_PORTR</name>